<dbReference type="InterPro" id="IPR037185">
    <property type="entry name" value="EmrE-like"/>
</dbReference>
<evidence type="ECO:0000256" key="3">
    <source>
        <dbReference type="ARBA" id="ARBA00022989"/>
    </source>
</evidence>
<comment type="caution">
    <text evidence="7">The sequence shown here is derived from an EMBL/GenBank/DDBJ whole genome shotgun (WGS) entry which is preliminary data.</text>
</comment>
<dbReference type="GO" id="GO:0016020">
    <property type="term" value="C:membrane"/>
    <property type="evidence" value="ECO:0007669"/>
    <property type="project" value="UniProtKB-SubCell"/>
</dbReference>
<dbReference type="InterPro" id="IPR050638">
    <property type="entry name" value="AA-Vitamin_Transporters"/>
</dbReference>
<evidence type="ECO:0000256" key="1">
    <source>
        <dbReference type="ARBA" id="ARBA00004141"/>
    </source>
</evidence>
<feature type="transmembrane region" description="Helical" evidence="5">
    <location>
        <begin position="94"/>
        <end position="114"/>
    </location>
</feature>
<evidence type="ECO:0000313" key="8">
    <source>
        <dbReference type="Proteomes" id="UP000637002"/>
    </source>
</evidence>
<accession>A0A916TWK2</accession>
<proteinExistence type="predicted"/>
<evidence type="ECO:0000313" key="7">
    <source>
        <dbReference type="EMBL" id="GGC45647.1"/>
    </source>
</evidence>
<dbReference type="PANTHER" id="PTHR32322">
    <property type="entry name" value="INNER MEMBRANE TRANSPORTER"/>
    <property type="match status" value="1"/>
</dbReference>
<reference evidence="7" key="2">
    <citation type="submission" date="2020-09" db="EMBL/GenBank/DDBJ databases">
        <authorList>
            <person name="Sun Q."/>
            <person name="Zhou Y."/>
        </authorList>
    </citation>
    <scope>NUCLEOTIDE SEQUENCE</scope>
    <source>
        <strain evidence="7">CGMCC 1.12919</strain>
    </source>
</reference>
<feature type="transmembrane region" description="Helical" evidence="5">
    <location>
        <begin position="62"/>
        <end position="82"/>
    </location>
</feature>
<reference evidence="7" key="1">
    <citation type="journal article" date="2014" name="Int. J. Syst. Evol. Microbiol.">
        <title>Complete genome sequence of Corynebacterium casei LMG S-19264T (=DSM 44701T), isolated from a smear-ripened cheese.</title>
        <authorList>
            <consortium name="US DOE Joint Genome Institute (JGI-PGF)"/>
            <person name="Walter F."/>
            <person name="Albersmeier A."/>
            <person name="Kalinowski J."/>
            <person name="Ruckert C."/>
        </authorList>
    </citation>
    <scope>NUCLEOTIDE SEQUENCE</scope>
    <source>
        <strain evidence="7">CGMCC 1.12919</strain>
    </source>
</reference>
<gene>
    <name evidence="7" type="ORF">GCM10010994_01000</name>
</gene>
<organism evidence="7 8">
    <name type="scientific">Chelatococcus reniformis</name>
    <dbReference type="NCBI Taxonomy" id="1494448"/>
    <lineage>
        <taxon>Bacteria</taxon>
        <taxon>Pseudomonadati</taxon>
        <taxon>Pseudomonadota</taxon>
        <taxon>Alphaproteobacteria</taxon>
        <taxon>Hyphomicrobiales</taxon>
        <taxon>Chelatococcaceae</taxon>
        <taxon>Chelatococcus</taxon>
    </lineage>
</organism>
<dbReference type="Pfam" id="PF00892">
    <property type="entry name" value="EamA"/>
    <property type="match status" value="1"/>
</dbReference>
<dbReference type="EMBL" id="BMGG01000001">
    <property type="protein sequence ID" value="GGC45647.1"/>
    <property type="molecule type" value="Genomic_DNA"/>
</dbReference>
<keyword evidence="4 5" id="KW-0472">Membrane</keyword>
<feature type="transmembrane region" description="Helical" evidence="5">
    <location>
        <begin position="151"/>
        <end position="173"/>
    </location>
</feature>
<protein>
    <recommendedName>
        <fullName evidence="6">EamA domain-containing protein</fullName>
    </recommendedName>
</protein>
<keyword evidence="8" id="KW-1185">Reference proteome</keyword>
<name>A0A916TWK2_9HYPH</name>
<comment type="subcellular location">
    <subcellularLocation>
        <location evidence="1">Membrane</location>
        <topology evidence="1">Multi-pass membrane protein</topology>
    </subcellularLocation>
</comment>
<dbReference type="SUPFAM" id="SSF103481">
    <property type="entry name" value="Multidrug resistance efflux transporter EmrE"/>
    <property type="match status" value="1"/>
</dbReference>
<feature type="transmembrane region" description="Helical" evidence="5">
    <location>
        <begin position="31"/>
        <end position="50"/>
    </location>
</feature>
<keyword evidence="2 5" id="KW-0812">Transmembrane</keyword>
<sequence length="199" mass="20354">MAGVVLIVGPSFLTPAAPGAALIGSLHPGALAELACLAATFSYACSGIYGRRFRRMEVAPMAAAFGQMAAAAAVMVPLALIIDRPWTLPMPATGPIAALVCIGVVATGLAYIVFYRLLATAGATNLMLVTFLIPAWALLVGWTAFGETLTTMHGIGIAVVGAGLAVIDGRLVVALGRRLSPSSAPRRATAHREADFGDP</sequence>
<evidence type="ECO:0000256" key="4">
    <source>
        <dbReference type="ARBA" id="ARBA00023136"/>
    </source>
</evidence>
<dbReference type="InterPro" id="IPR000620">
    <property type="entry name" value="EamA_dom"/>
</dbReference>
<feature type="domain" description="EamA" evidence="6">
    <location>
        <begin position="32"/>
        <end position="167"/>
    </location>
</feature>
<dbReference type="Proteomes" id="UP000637002">
    <property type="component" value="Unassembled WGS sequence"/>
</dbReference>
<keyword evidence="3 5" id="KW-1133">Transmembrane helix</keyword>
<dbReference type="PANTHER" id="PTHR32322:SF9">
    <property type="entry name" value="AMINO-ACID METABOLITE EFFLUX PUMP-RELATED"/>
    <property type="match status" value="1"/>
</dbReference>
<evidence type="ECO:0000256" key="5">
    <source>
        <dbReference type="SAM" id="Phobius"/>
    </source>
</evidence>
<evidence type="ECO:0000259" key="6">
    <source>
        <dbReference type="Pfam" id="PF00892"/>
    </source>
</evidence>
<feature type="transmembrane region" description="Helical" evidence="5">
    <location>
        <begin position="126"/>
        <end position="145"/>
    </location>
</feature>
<evidence type="ECO:0000256" key="2">
    <source>
        <dbReference type="ARBA" id="ARBA00022692"/>
    </source>
</evidence>
<dbReference type="RefSeq" id="WP_308424347.1">
    <property type="nucleotide sequence ID" value="NZ_BMGG01000001.1"/>
</dbReference>
<dbReference type="AlphaFoldDB" id="A0A916TWK2"/>